<evidence type="ECO:0000259" key="13">
    <source>
        <dbReference type="PROSITE" id="PS50089"/>
    </source>
</evidence>
<evidence type="ECO:0000313" key="15">
    <source>
        <dbReference type="Proteomes" id="UP000295252"/>
    </source>
</evidence>
<evidence type="ECO:0000256" key="4">
    <source>
        <dbReference type="ARBA" id="ARBA00022679"/>
    </source>
</evidence>
<keyword evidence="4 11" id="KW-0808">Transferase</keyword>
<keyword evidence="6 10" id="KW-0863">Zinc-finger</keyword>
<dbReference type="PROSITE" id="PS50089">
    <property type="entry name" value="ZF_RING_2"/>
    <property type="match status" value="1"/>
</dbReference>
<reference evidence="15" key="1">
    <citation type="journal article" date="2014" name="Science">
        <title>The coffee genome provides insight into the convergent evolution of caffeine biosynthesis.</title>
        <authorList>
            <person name="Denoeud F."/>
            <person name="Carretero-Paulet L."/>
            <person name="Dereeper A."/>
            <person name="Droc G."/>
            <person name="Guyot R."/>
            <person name="Pietrella M."/>
            <person name="Zheng C."/>
            <person name="Alberti A."/>
            <person name="Anthony F."/>
            <person name="Aprea G."/>
            <person name="Aury J.M."/>
            <person name="Bento P."/>
            <person name="Bernard M."/>
            <person name="Bocs S."/>
            <person name="Campa C."/>
            <person name="Cenci A."/>
            <person name="Combes M.C."/>
            <person name="Crouzillat D."/>
            <person name="Da Silva C."/>
            <person name="Daddiego L."/>
            <person name="De Bellis F."/>
            <person name="Dussert S."/>
            <person name="Garsmeur O."/>
            <person name="Gayraud T."/>
            <person name="Guignon V."/>
            <person name="Jahn K."/>
            <person name="Jamilloux V."/>
            <person name="Joet T."/>
            <person name="Labadie K."/>
            <person name="Lan T."/>
            <person name="Leclercq J."/>
            <person name="Lepelley M."/>
            <person name="Leroy T."/>
            <person name="Li L.T."/>
            <person name="Librado P."/>
            <person name="Lopez L."/>
            <person name="Munoz A."/>
            <person name="Noel B."/>
            <person name="Pallavicini A."/>
            <person name="Perrotta G."/>
            <person name="Poncet V."/>
            <person name="Pot D."/>
            <person name="Priyono X."/>
            <person name="Rigoreau M."/>
            <person name="Rouard M."/>
            <person name="Rozas J."/>
            <person name="Tranchant-Dubreuil C."/>
            <person name="VanBuren R."/>
            <person name="Zhang Q."/>
            <person name="Andrade A.C."/>
            <person name="Argout X."/>
            <person name="Bertrand B."/>
            <person name="de Kochko A."/>
            <person name="Graziosi G."/>
            <person name="Henry R.J."/>
            <person name="Jayarama X."/>
            <person name="Ming R."/>
            <person name="Nagai C."/>
            <person name="Rounsley S."/>
            <person name="Sankoff D."/>
            <person name="Giuliano G."/>
            <person name="Albert V.A."/>
            <person name="Wincker P."/>
            <person name="Lashermes P."/>
        </authorList>
    </citation>
    <scope>NUCLEOTIDE SEQUENCE [LARGE SCALE GENOMIC DNA]</scope>
    <source>
        <strain evidence="15">cv. DH200-94</strain>
    </source>
</reference>
<dbReference type="InterPro" id="IPR045103">
    <property type="entry name" value="RNF5/RNF185-like"/>
</dbReference>
<dbReference type="Gene3D" id="3.30.40.10">
    <property type="entry name" value="Zinc/RING finger domain, C3HC4 (zinc finger)"/>
    <property type="match status" value="1"/>
</dbReference>
<feature type="compositionally biased region" description="Basic and acidic residues" evidence="12">
    <location>
        <begin position="318"/>
        <end position="334"/>
    </location>
</feature>
<dbReference type="SUPFAM" id="SSF57850">
    <property type="entry name" value="RING/U-box"/>
    <property type="match status" value="1"/>
</dbReference>
<evidence type="ECO:0000256" key="10">
    <source>
        <dbReference type="PROSITE-ProRule" id="PRU00175"/>
    </source>
</evidence>
<dbReference type="PROSITE" id="PS00518">
    <property type="entry name" value="ZF_RING_1"/>
    <property type="match status" value="1"/>
</dbReference>
<dbReference type="AlphaFoldDB" id="A0A068UPD8"/>
<dbReference type="PANTHER" id="PTHR12313">
    <property type="entry name" value="E3 UBIQUITIN-PROTEIN LIGASE RNF5-RELATED"/>
    <property type="match status" value="1"/>
</dbReference>
<evidence type="ECO:0000256" key="1">
    <source>
        <dbReference type="ARBA" id="ARBA00000900"/>
    </source>
</evidence>
<evidence type="ECO:0000256" key="5">
    <source>
        <dbReference type="ARBA" id="ARBA00022723"/>
    </source>
</evidence>
<dbReference type="Proteomes" id="UP000295252">
    <property type="component" value="Chromosome VIII"/>
</dbReference>
<dbReference type="EC" id="2.3.2.27" evidence="11"/>
<dbReference type="OMA" id="QRWRWRH"/>
<evidence type="ECO:0000313" key="14">
    <source>
        <dbReference type="EMBL" id="CDP10157.1"/>
    </source>
</evidence>
<dbReference type="OrthoDB" id="6270329at2759"/>
<accession>A0A068UPD8</accession>
<keyword evidence="15" id="KW-1185">Reference proteome</keyword>
<evidence type="ECO:0000256" key="2">
    <source>
        <dbReference type="ARBA" id="ARBA00004308"/>
    </source>
</evidence>
<keyword evidence="5 11" id="KW-0479">Metal-binding</keyword>
<evidence type="ECO:0000256" key="9">
    <source>
        <dbReference type="ARBA" id="ARBA00023136"/>
    </source>
</evidence>
<dbReference type="GO" id="GO:0061630">
    <property type="term" value="F:ubiquitin protein ligase activity"/>
    <property type="evidence" value="ECO:0007669"/>
    <property type="project" value="UniProtKB-UniRule"/>
</dbReference>
<dbReference type="InterPro" id="IPR017907">
    <property type="entry name" value="Znf_RING_CS"/>
</dbReference>
<dbReference type="GO" id="GO:0008270">
    <property type="term" value="F:zinc ion binding"/>
    <property type="evidence" value="ECO:0007669"/>
    <property type="project" value="UniProtKB-KW"/>
</dbReference>
<gene>
    <name evidence="14" type="ORF">GSCOC_T00030779001</name>
</gene>
<dbReference type="InParanoid" id="A0A068UPD8"/>
<keyword evidence="7 11" id="KW-0833">Ubl conjugation pathway</keyword>
<dbReference type="Pfam" id="PF00097">
    <property type="entry name" value="zf-C3HC4"/>
    <property type="match status" value="1"/>
</dbReference>
<protein>
    <recommendedName>
        <fullName evidence="11">E3 ubiquitin-protein ligase RMA</fullName>
        <ecNumber evidence="11">2.3.2.27</ecNumber>
    </recommendedName>
    <alternativeName>
        <fullName evidence="11">Protein RING membrane-anchor</fullName>
    </alternativeName>
    <alternativeName>
        <fullName evidence="11">RING-type E3 ubiquitin transferase RMA</fullName>
    </alternativeName>
</protein>
<evidence type="ECO:0000256" key="8">
    <source>
        <dbReference type="ARBA" id="ARBA00022833"/>
    </source>
</evidence>
<keyword evidence="9" id="KW-0472">Membrane</keyword>
<dbReference type="EMBL" id="HG739127">
    <property type="protein sequence ID" value="CDP10157.1"/>
    <property type="molecule type" value="Genomic_DNA"/>
</dbReference>
<dbReference type="FunCoup" id="A0A068UPD8">
    <property type="interactions" value="1629"/>
</dbReference>
<feature type="domain" description="RING-type" evidence="13">
    <location>
        <begin position="60"/>
        <end position="101"/>
    </location>
</feature>
<dbReference type="GO" id="GO:0006511">
    <property type="term" value="P:ubiquitin-dependent protein catabolic process"/>
    <property type="evidence" value="ECO:0007669"/>
    <property type="project" value="UniProtKB-UniRule"/>
</dbReference>
<dbReference type="Gramene" id="CDP10157">
    <property type="protein sequence ID" value="CDP10157"/>
    <property type="gene ID" value="GSCOC_T00030779001"/>
</dbReference>
<comment type="domain">
    <text evidence="11">The RING-type zinc finger domain is responsible for E3 ligase activity.</text>
</comment>
<sequence length="342" mass="38190">MELIGGSGLQAGEGSVAAEDAPVDVVKTCENNNVFLEDEALGKKDNDEKGNSEAGSFFDCNVCLDLAKDPVVTCCGHLFCWPCLYRWLHVHSDAKECPVCKGEVTMKTVTPIYGRGKNARQLEDDSNLKIPLRPQARRVESFRQSLQRTAFTVPMEEMIRRLTSRYDLYQVHSHNADAPRDSPERSHSLLNRILTSRGMRREQNNVISPDDVVDFTQSSPTNSEVGETRRISSLLLRRSHPNQAAISHLTSTLSSTERLVESYFRNNPVDRTQEQTLPVDDRDSISSIAAVIQSESQTVDTAVEIDSTVSLSTSSSRRRNDASRISDVDSGDSRPHRRRRLG</sequence>
<dbReference type="GO" id="GO:0005789">
    <property type="term" value="C:endoplasmic reticulum membrane"/>
    <property type="evidence" value="ECO:0007669"/>
    <property type="project" value="UniProtKB-SubCell"/>
</dbReference>
<proteinExistence type="predicted"/>
<comment type="subcellular location">
    <subcellularLocation>
        <location evidence="2">Endomembrane system</location>
    </subcellularLocation>
    <subcellularLocation>
        <location evidence="11">Endoplasmic reticulum membrane</location>
        <topology evidence="11">Single-pass type IV membrane protein</topology>
    </subcellularLocation>
</comment>
<dbReference type="InterPro" id="IPR001841">
    <property type="entry name" value="Znf_RING"/>
</dbReference>
<dbReference type="PhylomeDB" id="A0A068UPD8"/>
<evidence type="ECO:0000256" key="6">
    <source>
        <dbReference type="ARBA" id="ARBA00022771"/>
    </source>
</evidence>
<keyword evidence="11" id="KW-0256">Endoplasmic reticulum</keyword>
<dbReference type="UniPathway" id="UPA00143"/>
<evidence type="ECO:0000256" key="12">
    <source>
        <dbReference type="SAM" id="MobiDB-lite"/>
    </source>
</evidence>
<organism evidence="14 15">
    <name type="scientific">Coffea canephora</name>
    <name type="common">Robusta coffee</name>
    <dbReference type="NCBI Taxonomy" id="49390"/>
    <lineage>
        <taxon>Eukaryota</taxon>
        <taxon>Viridiplantae</taxon>
        <taxon>Streptophyta</taxon>
        <taxon>Embryophyta</taxon>
        <taxon>Tracheophyta</taxon>
        <taxon>Spermatophyta</taxon>
        <taxon>Magnoliopsida</taxon>
        <taxon>eudicotyledons</taxon>
        <taxon>Gunneridae</taxon>
        <taxon>Pentapetalae</taxon>
        <taxon>asterids</taxon>
        <taxon>lamiids</taxon>
        <taxon>Gentianales</taxon>
        <taxon>Rubiaceae</taxon>
        <taxon>Ixoroideae</taxon>
        <taxon>Gardenieae complex</taxon>
        <taxon>Bertiereae - Coffeeae clade</taxon>
        <taxon>Coffeeae</taxon>
        <taxon>Coffea</taxon>
    </lineage>
</organism>
<dbReference type="FunFam" id="3.30.40.10:FF:000365">
    <property type="entry name" value="Zinc finger family protein"/>
    <property type="match status" value="1"/>
</dbReference>
<evidence type="ECO:0000256" key="3">
    <source>
        <dbReference type="ARBA" id="ARBA00004906"/>
    </source>
</evidence>
<keyword evidence="8 11" id="KW-0862">Zinc</keyword>
<evidence type="ECO:0000256" key="7">
    <source>
        <dbReference type="ARBA" id="ARBA00022786"/>
    </source>
</evidence>
<name>A0A068UPD8_COFCA</name>
<dbReference type="InterPro" id="IPR018957">
    <property type="entry name" value="Znf_C3HC4_RING-type"/>
</dbReference>
<dbReference type="STRING" id="49390.A0A068UPD8"/>
<dbReference type="SMART" id="SM00184">
    <property type="entry name" value="RING"/>
    <property type="match status" value="1"/>
</dbReference>
<dbReference type="GO" id="GO:0016567">
    <property type="term" value="P:protein ubiquitination"/>
    <property type="evidence" value="ECO:0007669"/>
    <property type="project" value="UniProtKB-UniPathway"/>
</dbReference>
<dbReference type="InterPro" id="IPR013083">
    <property type="entry name" value="Znf_RING/FYVE/PHD"/>
</dbReference>
<comment type="catalytic activity">
    <reaction evidence="1 11">
        <text>S-ubiquitinyl-[E2 ubiquitin-conjugating enzyme]-L-cysteine + [acceptor protein]-L-lysine = [E2 ubiquitin-conjugating enzyme]-L-cysteine + N(6)-ubiquitinyl-[acceptor protein]-L-lysine.</text>
        <dbReference type="EC" id="2.3.2.27"/>
    </reaction>
</comment>
<dbReference type="CDD" id="cd16745">
    <property type="entry name" value="RING-HC_AtRMA-like"/>
    <property type="match status" value="1"/>
</dbReference>
<comment type="pathway">
    <text evidence="3 11">Protein modification; protein ubiquitination.</text>
</comment>
<feature type="region of interest" description="Disordered" evidence="12">
    <location>
        <begin position="309"/>
        <end position="342"/>
    </location>
</feature>
<comment type="function">
    <text evidence="11">E3 ubiquitin-protein ligase.</text>
</comment>
<evidence type="ECO:0000256" key="11">
    <source>
        <dbReference type="RuleBase" id="RU369090"/>
    </source>
</evidence>